<dbReference type="PANTHER" id="PTHR30093:SF2">
    <property type="entry name" value="TYPE II SECRETION SYSTEM PROTEIN H"/>
    <property type="match status" value="1"/>
</dbReference>
<keyword evidence="1" id="KW-0472">Membrane</keyword>
<dbReference type="NCBIfam" id="TIGR04294">
    <property type="entry name" value="pre_pil_HX9DG"/>
    <property type="match status" value="1"/>
</dbReference>
<dbReference type="InterPro" id="IPR027558">
    <property type="entry name" value="Pre_pil_HX9DG_C"/>
</dbReference>
<dbReference type="InterPro" id="IPR012902">
    <property type="entry name" value="N_methyl_site"/>
</dbReference>
<keyword evidence="1" id="KW-0812">Transmembrane</keyword>
<organism evidence="3 4">
    <name type="scientific">Caulifigura coniformis</name>
    <dbReference type="NCBI Taxonomy" id="2527983"/>
    <lineage>
        <taxon>Bacteria</taxon>
        <taxon>Pseudomonadati</taxon>
        <taxon>Planctomycetota</taxon>
        <taxon>Planctomycetia</taxon>
        <taxon>Planctomycetales</taxon>
        <taxon>Planctomycetaceae</taxon>
        <taxon>Caulifigura</taxon>
    </lineage>
</organism>
<sequence>MTQKPRRSAFTLIELLVVIAIIAILIALLLPAVQQAREAARRTQCKNNMKQIGLALHNYHDTYRTFPIGTIAPRNKPNWRVSVLPYLEQGAVYNSLDFAGLNNIGGFASRNAAGTFGYGTGANSILKGFKVPAFNCPSGILGATANSTPPPMNNADLGQTMDYVGVMGATPDPAGRTTGTCSVQLGYGGIFCNNGMLMPNIPFHIGMCTDGTTNTLLVAEQSAPVAGMDIRNNYFGGWAGYTSGNATTTYRDPVTLSASSQAFGTGTTTVRYRINSQTVSTGSDSSYDANTILNSQHVGGIHGLLSDGSVRFIADIMDFGTTLRLSARDDGTPVGEF</sequence>
<dbReference type="Gene3D" id="3.30.700.10">
    <property type="entry name" value="Glycoprotein, Type 4 Pilin"/>
    <property type="match status" value="1"/>
</dbReference>
<evidence type="ECO:0000256" key="1">
    <source>
        <dbReference type="SAM" id="Phobius"/>
    </source>
</evidence>
<reference evidence="3 4" key="1">
    <citation type="submission" date="2019-02" db="EMBL/GenBank/DDBJ databases">
        <title>Deep-cultivation of Planctomycetes and their phenomic and genomic characterization uncovers novel biology.</title>
        <authorList>
            <person name="Wiegand S."/>
            <person name="Jogler M."/>
            <person name="Boedeker C."/>
            <person name="Pinto D."/>
            <person name="Vollmers J."/>
            <person name="Rivas-Marin E."/>
            <person name="Kohn T."/>
            <person name="Peeters S.H."/>
            <person name="Heuer A."/>
            <person name="Rast P."/>
            <person name="Oberbeckmann S."/>
            <person name="Bunk B."/>
            <person name="Jeske O."/>
            <person name="Meyerdierks A."/>
            <person name="Storesund J.E."/>
            <person name="Kallscheuer N."/>
            <person name="Luecker S."/>
            <person name="Lage O.M."/>
            <person name="Pohl T."/>
            <person name="Merkel B.J."/>
            <person name="Hornburger P."/>
            <person name="Mueller R.-W."/>
            <person name="Bruemmer F."/>
            <person name="Labrenz M."/>
            <person name="Spormann A.M."/>
            <person name="Op den Camp H."/>
            <person name="Overmann J."/>
            <person name="Amann R."/>
            <person name="Jetten M.S.M."/>
            <person name="Mascher T."/>
            <person name="Medema M.H."/>
            <person name="Devos D.P."/>
            <person name="Kaster A.-K."/>
            <person name="Ovreas L."/>
            <person name="Rohde M."/>
            <person name="Galperin M.Y."/>
            <person name="Jogler C."/>
        </authorList>
    </citation>
    <scope>NUCLEOTIDE SEQUENCE [LARGE SCALE GENOMIC DNA]</scope>
    <source>
        <strain evidence="3 4">Pan44</strain>
    </source>
</reference>
<gene>
    <name evidence="3" type="primary">xcpT_10</name>
    <name evidence="3" type="ORF">Pan44_08640</name>
</gene>
<feature type="transmembrane region" description="Helical" evidence="1">
    <location>
        <begin position="12"/>
        <end position="33"/>
    </location>
</feature>
<dbReference type="InterPro" id="IPR045584">
    <property type="entry name" value="Pilin-like"/>
</dbReference>
<evidence type="ECO:0000313" key="3">
    <source>
        <dbReference type="EMBL" id="QDT52851.1"/>
    </source>
</evidence>
<evidence type="ECO:0000313" key="4">
    <source>
        <dbReference type="Proteomes" id="UP000315700"/>
    </source>
</evidence>
<dbReference type="Proteomes" id="UP000315700">
    <property type="component" value="Chromosome"/>
</dbReference>
<feature type="domain" description="DUF1559" evidence="2">
    <location>
        <begin position="34"/>
        <end position="319"/>
    </location>
</feature>
<dbReference type="KEGG" id="ccos:Pan44_08640"/>
<protein>
    <submittedName>
        <fullName evidence="3">Type II secretion system protein G</fullName>
    </submittedName>
</protein>
<dbReference type="Pfam" id="PF07963">
    <property type="entry name" value="N_methyl"/>
    <property type="match status" value="1"/>
</dbReference>
<dbReference type="InterPro" id="IPR011453">
    <property type="entry name" value="DUF1559"/>
</dbReference>
<dbReference type="AlphaFoldDB" id="A0A517S9P9"/>
<dbReference type="EMBL" id="CP036271">
    <property type="protein sequence ID" value="QDT52851.1"/>
    <property type="molecule type" value="Genomic_DNA"/>
</dbReference>
<dbReference type="RefSeq" id="WP_145027553.1">
    <property type="nucleotide sequence ID" value="NZ_CP036271.1"/>
</dbReference>
<dbReference type="OrthoDB" id="280382at2"/>
<proteinExistence type="predicted"/>
<dbReference type="Pfam" id="PF07596">
    <property type="entry name" value="SBP_bac_10"/>
    <property type="match status" value="1"/>
</dbReference>
<dbReference type="SUPFAM" id="SSF54523">
    <property type="entry name" value="Pili subunits"/>
    <property type="match status" value="1"/>
</dbReference>
<accession>A0A517S9P9</accession>
<keyword evidence="4" id="KW-1185">Reference proteome</keyword>
<keyword evidence="1" id="KW-1133">Transmembrane helix</keyword>
<name>A0A517S9P9_9PLAN</name>
<dbReference type="InParanoid" id="A0A517S9P9"/>
<dbReference type="NCBIfam" id="TIGR02532">
    <property type="entry name" value="IV_pilin_GFxxxE"/>
    <property type="match status" value="1"/>
</dbReference>
<evidence type="ECO:0000259" key="2">
    <source>
        <dbReference type="Pfam" id="PF07596"/>
    </source>
</evidence>
<dbReference type="PANTHER" id="PTHR30093">
    <property type="entry name" value="GENERAL SECRETION PATHWAY PROTEIN G"/>
    <property type="match status" value="1"/>
</dbReference>